<proteinExistence type="predicted"/>
<organism evidence="1 2">
    <name type="scientific">Nocardia veterana</name>
    <dbReference type="NCBI Taxonomy" id="132249"/>
    <lineage>
        <taxon>Bacteria</taxon>
        <taxon>Bacillati</taxon>
        <taxon>Actinomycetota</taxon>
        <taxon>Actinomycetes</taxon>
        <taxon>Mycobacteriales</taxon>
        <taxon>Nocardiaceae</taxon>
        <taxon>Nocardia</taxon>
    </lineage>
</organism>
<evidence type="ECO:0000313" key="2">
    <source>
        <dbReference type="Proteomes" id="UP000523447"/>
    </source>
</evidence>
<reference evidence="1 2" key="1">
    <citation type="submission" date="2020-04" db="EMBL/GenBank/DDBJ databases">
        <title>MicrobeNet Type strains.</title>
        <authorList>
            <person name="Nicholson A.C."/>
        </authorList>
    </citation>
    <scope>NUCLEOTIDE SEQUENCE [LARGE SCALE GENOMIC DNA]</scope>
    <source>
        <strain evidence="1 2">DSM 44445</strain>
    </source>
</reference>
<sequence length="627" mass="68502">MAYSTEPELIVGGRGEIGVAQAGSGCAVRFGSSWAWLCWPDLDATMVSRLAAPPIRLVSRPGFGFDLAESEADDRVHDLLMPGYWQRVRVEGPVRIFTVPAIGPVAVAPGPLALVVDDDDRAESVVDRYVDAIRAGRRPVVLAVAAVRGGVDDTVAFVVDGHHALAAYRRLDRWPPVDLLICDDIQCWHPEHRAGQPDCCAESWIECWRGDPLTFGMEDLTAAFAHHPRAARAARPLFASFGDIRTGRPGHIVDVVDGRGLIRIEGSRDRPAASVLWLNGRPALADALLADGSLAHLVARLAPEQRPAGLDELARWLAAPVVARDYAGHPVLSREFVDKLDPLLHLFAPGRYAISIATATLSLCPSRYGFQPPDASGWAVEQAPGTWVAIPCDYRGHHLHATRDSAELDPARIDWYIERIAAGAEPVAIVVSAGSAEPGIDSQRARFLLDGHHKVTAGASVYLEISPCDGDGFADTVEFSRRVDPYLRDMPYYGRWSRSDGYRSSPPLYRSYPRLLTMYPTSERADDPPTPIEYLCRYGVRYGNPAAPDDYHTATTRLLAALGGRLGEQALRRLTDIDRMTHPAHFESVLLESLEGLSLSPAEVNDVADVVADLDDERLAALIERSR</sequence>
<gene>
    <name evidence="1" type="ORF">HGA07_18720</name>
</gene>
<comment type="caution">
    <text evidence="1">The sequence shown here is derived from an EMBL/GenBank/DDBJ whole genome shotgun (WGS) entry which is preliminary data.</text>
</comment>
<keyword evidence="2" id="KW-1185">Reference proteome</keyword>
<name>A0A7X6M1K7_9NOCA</name>
<accession>A0A7X6M1K7</accession>
<dbReference type="AlphaFoldDB" id="A0A7X6M1K7"/>
<dbReference type="Proteomes" id="UP000523447">
    <property type="component" value="Unassembled WGS sequence"/>
</dbReference>
<evidence type="ECO:0000313" key="1">
    <source>
        <dbReference type="EMBL" id="NKY87657.1"/>
    </source>
</evidence>
<dbReference type="RefSeq" id="WP_040721696.1">
    <property type="nucleotide sequence ID" value="NZ_CAWPHS010000013.1"/>
</dbReference>
<protein>
    <submittedName>
        <fullName evidence="1">Uncharacterized protein</fullName>
    </submittedName>
</protein>
<dbReference type="EMBL" id="JAAXPE010000020">
    <property type="protein sequence ID" value="NKY87657.1"/>
    <property type="molecule type" value="Genomic_DNA"/>
</dbReference>